<gene>
    <name evidence="1" type="ORF">JTE90_025368</name>
</gene>
<protein>
    <recommendedName>
        <fullName evidence="3">Hexosyltransferase</fullName>
    </recommendedName>
</protein>
<keyword evidence="2" id="KW-1185">Reference proteome</keyword>
<name>A0AAV6TS01_9ARAC</name>
<evidence type="ECO:0000313" key="2">
    <source>
        <dbReference type="Proteomes" id="UP000827092"/>
    </source>
</evidence>
<reference evidence="1 2" key="1">
    <citation type="journal article" date="2022" name="Nat. Ecol. Evol.">
        <title>A masculinizing supergene underlies an exaggerated male reproductive morph in a spider.</title>
        <authorList>
            <person name="Hendrickx F."/>
            <person name="De Corte Z."/>
            <person name="Sonet G."/>
            <person name="Van Belleghem S.M."/>
            <person name="Kostlbacher S."/>
            <person name="Vangestel C."/>
        </authorList>
    </citation>
    <scope>NUCLEOTIDE SEQUENCE [LARGE SCALE GENOMIC DNA]</scope>
    <source>
        <strain evidence="1">W744_W776</strain>
    </source>
</reference>
<evidence type="ECO:0008006" key="3">
    <source>
        <dbReference type="Google" id="ProtNLM"/>
    </source>
</evidence>
<accession>A0AAV6TS01</accession>
<evidence type="ECO:0000313" key="1">
    <source>
        <dbReference type="EMBL" id="KAG8174347.1"/>
    </source>
</evidence>
<dbReference type="AlphaFoldDB" id="A0AAV6TS01"/>
<organism evidence="1 2">
    <name type="scientific">Oedothorax gibbosus</name>
    <dbReference type="NCBI Taxonomy" id="931172"/>
    <lineage>
        <taxon>Eukaryota</taxon>
        <taxon>Metazoa</taxon>
        <taxon>Ecdysozoa</taxon>
        <taxon>Arthropoda</taxon>
        <taxon>Chelicerata</taxon>
        <taxon>Arachnida</taxon>
        <taxon>Araneae</taxon>
        <taxon>Araneomorphae</taxon>
        <taxon>Entelegynae</taxon>
        <taxon>Araneoidea</taxon>
        <taxon>Linyphiidae</taxon>
        <taxon>Erigoninae</taxon>
        <taxon>Oedothorax</taxon>
    </lineage>
</organism>
<proteinExistence type="predicted"/>
<comment type="caution">
    <text evidence="1">The sequence shown here is derived from an EMBL/GenBank/DDBJ whole genome shotgun (WGS) entry which is preliminary data.</text>
</comment>
<dbReference type="EMBL" id="JAFNEN010001247">
    <property type="protein sequence ID" value="KAG8174347.1"/>
    <property type="molecule type" value="Genomic_DNA"/>
</dbReference>
<dbReference type="Proteomes" id="UP000827092">
    <property type="component" value="Unassembled WGS sequence"/>
</dbReference>
<sequence length="106" mass="12684">MIEKWVTTCSKLESKLHGDRKNIALVPIITRKKLRTEYYAQIWGLVGIGPHHPKMDSDRVPLLIMEFVVEDNPKKYQKWTYFSLHDRVNKREFKCVGRVYSVHYMF</sequence>